<keyword evidence="4 10" id="KW-0808">Transferase</keyword>
<dbReference type="Gene3D" id="3.40.1160.10">
    <property type="entry name" value="Acetylglutamate kinase-like"/>
    <property type="match status" value="1"/>
</dbReference>
<feature type="domain" description="Aspartate/glutamate/uridylate kinase" evidence="14">
    <location>
        <begin position="22"/>
        <end position="270"/>
    </location>
</feature>
<comment type="similarity">
    <text evidence="1 10">Belongs to the isopentenyl phosphate kinase family.</text>
</comment>
<feature type="compositionally biased region" description="Polar residues" evidence="13">
    <location>
        <begin position="53"/>
        <end position="64"/>
    </location>
</feature>
<dbReference type="HOGENOM" id="CLU_070213_0_0_2"/>
<feature type="binding site" evidence="11">
    <location>
        <position position="263"/>
    </location>
    <ligand>
        <name>ATP</name>
        <dbReference type="ChEBI" id="CHEBI:30616"/>
    </ligand>
</feature>
<dbReference type="RefSeq" id="WP_014556557.1">
    <property type="nucleotide sequence ID" value="NC_017459.1"/>
</dbReference>
<evidence type="ECO:0000256" key="1">
    <source>
        <dbReference type="ARBA" id="ARBA00010540"/>
    </source>
</evidence>
<evidence type="ECO:0000256" key="6">
    <source>
        <dbReference type="ARBA" id="ARBA00022777"/>
    </source>
</evidence>
<reference evidence="15 16" key="1">
    <citation type="journal article" date="2011" name="PLoS ONE">
        <title>Haloquadratum walsbyi: limited diversity in a global pond.</title>
        <authorList>
            <person name="Dyall-Smith M."/>
            <person name="Pfeiffer F."/>
            <person name="Klee K."/>
            <person name="Palm P."/>
            <person name="Gross K."/>
            <person name="Schuster S.C."/>
            <person name="Rampp M."/>
            <person name="Oesterhelt D."/>
        </authorList>
    </citation>
    <scope>NUCLEOTIDE SEQUENCE [LARGE SCALE GENOMIC DNA]</scope>
    <source>
        <strain evidence="16">DSM 16854 / JCM 12705 / C23</strain>
    </source>
</reference>
<gene>
    <name evidence="15" type="ordered locus">Hqrw_3337</name>
</gene>
<sequence length="296" mass="31097">MSRETNSSVPVNPNTSMKGLSVLKLGGSVITDKTTPEAVDTDTLETVVETIGSAVTSGESASTTGHERQTSTERSQKDIGNSNHHSHAEHEGLIIVHGGGSFGHHHAERHNVSTTTGTSDAAAIWEIHDAMRRLNDTVIEALHAVGVPAIPVHPLSVAVRDENSTLEIPIDPFSRMLAQGYVPVTHGDIIIDSHSGATILSGDEIVVSVAEGLTADRVGLCSTVSGVYDDDGSVIPEITTYESVTDVLGDSETTDVTGGMAGKVRTLLNLEMPAHIFGPTALAEFFAHKQVGTSIQ</sequence>
<evidence type="ECO:0000256" key="4">
    <source>
        <dbReference type="ARBA" id="ARBA00022679"/>
    </source>
</evidence>
<dbReference type="NCBIfam" id="NF040647">
    <property type="entry name" value="IPPK_Arch"/>
    <property type="match status" value="1"/>
</dbReference>
<evidence type="ECO:0000313" key="15">
    <source>
        <dbReference type="EMBL" id="CCC41111.1"/>
    </source>
</evidence>
<accession>G0LLZ1</accession>
<dbReference type="GeneID" id="12448147"/>
<evidence type="ECO:0000256" key="3">
    <source>
        <dbReference type="ARBA" id="ARBA00017267"/>
    </source>
</evidence>
<keyword evidence="8" id="KW-0414">Isoprene biosynthesis</keyword>
<dbReference type="GO" id="GO:0005829">
    <property type="term" value="C:cytosol"/>
    <property type="evidence" value="ECO:0007669"/>
    <property type="project" value="TreeGrafter"/>
</dbReference>
<dbReference type="GO" id="GO:0016114">
    <property type="term" value="P:terpenoid biosynthetic process"/>
    <property type="evidence" value="ECO:0007669"/>
    <property type="project" value="TreeGrafter"/>
</dbReference>
<comment type="function">
    <text evidence="10">Catalyzes the phosphorylation of isopentenyl phosphate (IP) to isopentenyl diphosphate (IPP). Functions in an alternate mevalonate (MVA) pathway leading to IPP, a key precursor for the biosynthesis of isoprenoid compounds such as archaeal membrane lipids.</text>
</comment>
<feature type="binding site" evidence="11">
    <location>
        <position position="104"/>
    </location>
    <ligand>
        <name>substrate</name>
    </ligand>
</feature>
<dbReference type="EC" id="2.7.4.26" evidence="2 10"/>
<evidence type="ECO:0000256" key="13">
    <source>
        <dbReference type="SAM" id="MobiDB-lite"/>
    </source>
</evidence>
<organism evidence="15 16">
    <name type="scientific">Haloquadratum walsbyi (strain DSM 16854 / JCM 12705 / C23)</name>
    <dbReference type="NCBI Taxonomy" id="768065"/>
    <lineage>
        <taxon>Archaea</taxon>
        <taxon>Methanobacteriati</taxon>
        <taxon>Methanobacteriota</taxon>
        <taxon>Stenosarchaea group</taxon>
        <taxon>Halobacteria</taxon>
        <taxon>Halobacteriales</taxon>
        <taxon>Haloferacaceae</taxon>
        <taxon>Haloquadratum</taxon>
    </lineage>
</organism>
<dbReference type="SUPFAM" id="SSF53633">
    <property type="entry name" value="Carbamate kinase-like"/>
    <property type="match status" value="1"/>
</dbReference>
<protein>
    <recommendedName>
        <fullName evidence="3 10">Isopentenyl phosphate kinase</fullName>
        <shortName evidence="10">IPK</shortName>
        <ecNumber evidence="2 10">2.7.4.26</ecNumber>
    </recommendedName>
</protein>
<dbReference type="EMBL" id="FR746099">
    <property type="protein sequence ID" value="CCC41111.1"/>
    <property type="molecule type" value="Genomic_DNA"/>
</dbReference>
<dbReference type="InterPro" id="IPR001048">
    <property type="entry name" value="Asp/Glu/Uridylate_kinase"/>
</dbReference>
<feature type="region of interest" description="Disordered" evidence="13">
    <location>
        <begin position="53"/>
        <end position="86"/>
    </location>
</feature>
<dbReference type="PANTHER" id="PTHR43654">
    <property type="entry name" value="GLUTAMATE 5-KINASE"/>
    <property type="match status" value="1"/>
</dbReference>
<dbReference type="PIRSF" id="PIRSF016496">
    <property type="entry name" value="Kin_FomA"/>
    <property type="match status" value="1"/>
</dbReference>
<evidence type="ECO:0000313" key="16">
    <source>
        <dbReference type="Proteomes" id="UP000007954"/>
    </source>
</evidence>
<dbReference type="KEGG" id="hwc:Hqrw_3337"/>
<feature type="binding site" evidence="11">
    <location>
        <position position="259"/>
    </location>
    <ligand>
        <name>ATP</name>
        <dbReference type="ChEBI" id="CHEBI:30616"/>
    </ligand>
</feature>
<evidence type="ECO:0000256" key="5">
    <source>
        <dbReference type="ARBA" id="ARBA00022741"/>
    </source>
</evidence>
<dbReference type="OrthoDB" id="15328at2157"/>
<dbReference type="AlphaFoldDB" id="G0LLZ1"/>
<dbReference type="GO" id="GO:0102043">
    <property type="term" value="F:isopentenyl phosphate kinase activity"/>
    <property type="evidence" value="ECO:0007669"/>
    <property type="project" value="UniProtKB-EC"/>
</dbReference>
<evidence type="ECO:0000256" key="2">
    <source>
        <dbReference type="ARBA" id="ARBA00012908"/>
    </source>
</evidence>
<evidence type="ECO:0000259" key="14">
    <source>
        <dbReference type="Pfam" id="PF00696"/>
    </source>
</evidence>
<feature type="binding site" evidence="11">
    <location>
        <position position="99"/>
    </location>
    <ligand>
        <name>substrate</name>
    </ligand>
</feature>
<dbReference type="InterPro" id="IPR036393">
    <property type="entry name" value="AceGlu_kinase-like_sf"/>
</dbReference>
<dbReference type="PANTHER" id="PTHR43654:SF1">
    <property type="entry name" value="ISOPENTENYL PHOSPHATE KINASE"/>
    <property type="match status" value="1"/>
</dbReference>
<feature type="site" description="Transition state stabilizer" evidence="12">
    <location>
        <position position="33"/>
    </location>
</feature>
<name>G0LLZ1_HALWC</name>
<comment type="subunit">
    <text evidence="10">Homodimer.</text>
</comment>
<keyword evidence="5 10" id="KW-0547">Nucleotide-binding</keyword>
<evidence type="ECO:0000256" key="9">
    <source>
        <dbReference type="ARBA" id="ARBA00049063"/>
    </source>
</evidence>
<evidence type="ECO:0000256" key="11">
    <source>
        <dbReference type="PIRSR" id="PIRSR016496-1"/>
    </source>
</evidence>
<evidence type="ECO:0000256" key="8">
    <source>
        <dbReference type="ARBA" id="ARBA00023229"/>
    </source>
</evidence>
<feature type="binding site" evidence="11">
    <location>
        <begin position="24"/>
        <end position="28"/>
    </location>
    <ligand>
        <name>ATP</name>
        <dbReference type="ChEBI" id="CHEBI:30616"/>
    </ligand>
</feature>
<keyword evidence="6 10" id="KW-0418">Kinase</keyword>
<evidence type="ECO:0000256" key="7">
    <source>
        <dbReference type="ARBA" id="ARBA00022840"/>
    </source>
</evidence>
<dbReference type="GO" id="GO:0016301">
    <property type="term" value="F:kinase activity"/>
    <property type="evidence" value="ECO:0007669"/>
    <property type="project" value="UniProtKB-KW"/>
</dbReference>
<dbReference type="InterPro" id="IPR024192">
    <property type="entry name" value="Fosfomycin_R_FomA-type"/>
</dbReference>
<proteinExistence type="inferred from homology"/>
<dbReference type="GO" id="GO:0005524">
    <property type="term" value="F:ATP binding"/>
    <property type="evidence" value="ECO:0007669"/>
    <property type="project" value="UniProtKB-KW"/>
</dbReference>
<keyword evidence="7 10" id="KW-0067">ATP-binding</keyword>
<evidence type="ECO:0000256" key="12">
    <source>
        <dbReference type="PIRSR" id="PIRSR016496-2"/>
    </source>
</evidence>
<dbReference type="Pfam" id="PF00696">
    <property type="entry name" value="AA_kinase"/>
    <property type="match status" value="1"/>
</dbReference>
<evidence type="ECO:0000256" key="10">
    <source>
        <dbReference type="PIRNR" id="PIRNR016496"/>
    </source>
</evidence>
<feature type="binding site" evidence="11">
    <location>
        <position position="100"/>
    </location>
    <ligand>
        <name>ATP</name>
        <dbReference type="ChEBI" id="CHEBI:30616"/>
    </ligand>
</feature>
<comment type="catalytic activity">
    <reaction evidence="9 10">
        <text>isopentenyl phosphate + ATP = isopentenyl diphosphate + ADP</text>
        <dbReference type="Rhea" id="RHEA:33963"/>
        <dbReference type="ChEBI" id="CHEBI:30616"/>
        <dbReference type="ChEBI" id="CHEBI:65078"/>
        <dbReference type="ChEBI" id="CHEBI:128769"/>
        <dbReference type="ChEBI" id="CHEBI:456216"/>
        <dbReference type="EC" id="2.7.4.26"/>
    </reaction>
</comment>
<feature type="binding site" evidence="11">
    <location>
        <position position="202"/>
    </location>
    <ligand>
        <name>substrate</name>
    </ligand>
</feature>
<dbReference type="Proteomes" id="UP000007954">
    <property type="component" value="Chromosome"/>
</dbReference>
<feature type="compositionally biased region" description="Basic and acidic residues" evidence="13">
    <location>
        <begin position="65"/>
        <end position="77"/>
    </location>
</feature>